<evidence type="ECO:0000313" key="3">
    <source>
        <dbReference type="EMBL" id="GIG44344.1"/>
    </source>
</evidence>
<comment type="caution">
    <text evidence="3">The sequence shown here is derived from an EMBL/GenBank/DDBJ whole genome shotgun (WGS) entry which is preliminary data.</text>
</comment>
<feature type="domain" description="DDH" evidence="1">
    <location>
        <begin position="30"/>
        <end position="172"/>
    </location>
</feature>
<name>A0A919PIJ7_9ACTN</name>
<protein>
    <submittedName>
        <fullName evidence="3">Uncharacterized protein</fullName>
    </submittedName>
</protein>
<dbReference type="PANTHER" id="PTHR47618">
    <property type="entry name" value="BIFUNCTIONAL OLIGORIBONUCLEASE AND PAP PHOSPHATASE NRNA"/>
    <property type="match status" value="1"/>
</dbReference>
<dbReference type="Pfam" id="PF01368">
    <property type="entry name" value="DHH"/>
    <property type="match status" value="1"/>
</dbReference>
<dbReference type="InterPro" id="IPR003156">
    <property type="entry name" value="DHHA1_dom"/>
</dbReference>
<dbReference type="InterPro" id="IPR038763">
    <property type="entry name" value="DHH_sf"/>
</dbReference>
<evidence type="ECO:0000313" key="4">
    <source>
        <dbReference type="Proteomes" id="UP000660611"/>
    </source>
</evidence>
<dbReference type="PANTHER" id="PTHR47618:SF1">
    <property type="entry name" value="BIFUNCTIONAL OLIGORIBONUCLEASE AND PAP PHOSPHATASE NRNA"/>
    <property type="match status" value="1"/>
</dbReference>
<dbReference type="SUPFAM" id="SSF64182">
    <property type="entry name" value="DHH phosphoesterases"/>
    <property type="match status" value="1"/>
</dbReference>
<dbReference type="RefSeq" id="WP_203846179.1">
    <property type="nucleotide sequence ID" value="NZ_BAAAVW010000001.1"/>
</dbReference>
<dbReference type="AlphaFoldDB" id="A0A919PIJ7"/>
<sequence length="343" mass="34877">MTLGQAVRPTPGEWDAAVSALRGLPPGARVLLACHVNPDGDALGSMLGFALGLRRFAPSFVIEATFPGPMVVPAPFDRLPGASMLVPESAVSLPDAMLVFDAASIERLGALAATLTSTPVGIVLDHHASNAGFGAINLIDPTAAATSVVAEGLLSRLGVALDPEIAECLYVALATDTGSFKHGSTTPAVHELAARLIATGIPVGDISRRLFDTRPYGAVRLFGAALARTVLEPAGGLGLAWTYVTLEDLAEFGQPAGAVEALIDSVRCVAEADLACVVKPVGPGEWSVSMRSKGAVDVSRVAVGLGGGGHRFAAGFSAGGTVESVMASIRAALADRVVLVDQG</sequence>
<evidence type="ECO:0000259" key="2">
    <source>
        <dbReference type="Pfam" id="PF02272"/>
    </source>
</evidence>
<organism evidence="3 4">
    <name type="scientific">Dactylosporangium siamense</name>
    <dbReference type="NCBI Taxonomy" id="685454"/>
    <lineage>
        <taxon>Bacteria</taxon>
        <taxon>Bacillati</taxon>
        <taxon>Actinomycetota</taxon>
        <taxon>Actinomycetes</taxon>
        <taxon>Micromonosporales</taxon>
        <taxon>Micromonosporaceae</taxon>
        <taxon>Dactylosporangium</taxon>
    </lineage>
</organism>
<reference evidence="3" key="1">
    <citation type="submission" date="2021-01" db="EMBL/GenBank/DDBJ databases">
        <title>Whole genome shotgun sequence of Dactylosporangium siamense NBRC 106093.</title>
        <authorList>
            <person name="Komaki H."/>
            <person name="Tamura T."/>
        </authorList>
    </citation>
    <scope>NUCLEOTIDE SEQUENCE</scope>
    <source>
        <strain evidence="3">NBRC 106093</strain>
    </source>
</reference>
<dbReference type="InterPro" id="IPR051319">
    <property type="entry name" value="Oligoribo/pAp-PDE_c-di-AMP_PDE"/>
</dbReference>
<proteinExistence type="predicted"/>
<dbReference type="InterPro" id="IPR001667">
    <property type="entry name" value="DDH_dom"/>
</dbReference>
<dbReference type="GO" id="GO:0003676">
    <property type="term" value="F:nucleic acid binding"/>
    <property type="evidence" value="ECO:0007669"/>
    <property type="project" value="InterPro"/>
</dbReference>
<accession>A0A919PIJ7</accession>
<dbReference type="EMBL" id="BONQ01000035">
    <property type="protein sequence ID" value="GIG44344.1"/>
    <property type="molecule type" value="Genomic_DNA"/>
</dbReference>
<dbReference type="Gene3D" id="3.10.310.30">
    <property type="match status" value="1"/>
</dbReference>
<keyword evidence="4" id="KW-1185">Reference proteome</keyword>
<dbReference type="Gene3D" id="3.90.1640.10">
    <property type="entry name" value="inorganic pyrophosphatase (n-terminal core)"/>
    <property type="match status" value="1"/>
</dbReference>
<dbReference type="Pfam" id="PF02272">
    <property type="entry name" value="DHHA1"/>
    <property type="match status" value="1"/>
</dbReference>
<gene>
    <name evidence="3" type="ORF">Dsi01nite_023850</name>
</gene>
<feature type="domain" description="DHHA1" evidence="2">
    <location>
        <begin position="251"/>
        <end position="332"/>
    </location>
</feature>
<evidence type="ECO:0000259" key="1">
    <source>
        <dbReference type="Pfam" id="PF01368"/>
    </source>
</evidence>
<dbReference type="Proteomes" id="UP000660611">
    <property type="component" value="Unassembled WGS sequence"/>
</dbReference>